<name>A0ABW5N5U1_9FLAO</name>
<dbReference type="Gene3D" id="3.40.630.30">
    <property type="match status" value="1"/>
</dbReference>
<dbReference type="RefSeq" id="WP_176027822.1">
    <property type="nucleotide sequence ID" value="NZ_JBHSJV010000001.1"/>
</dbReference>
<proteinExistence type="predicted"/>
<dbReference type="InterPro" id="IPR053144">
    <property type="entry name" value="Acetyltransferase_Butenolide"/>
</dbReference>
<dbReference type="Proteomes" id="UP001597459">
    <property type="component" value="Unassembled WGS sequence"/>
</dbReference>
<evidence type="ECO:0000313" key="3">
    <source>
        <dbReference type="Proteomes" id="UP001597459"/>
    </source>
</evidence>
<dbReference type="PANTHER" id="PTHR43233">
    <property type="entry name" value="FAMILY N-ACETYLTRANSFERASE, PUTATIVE (AFU_ORTHOLOGUE AFUA_6G03350)-RELATED"/>
    <property type="match status" value="1"/>
</dbReference>
<dbReference type="EMBL" id="JBHULX010000001">
    <property type="protein sequence ID" value="MFD2589568.1"/>
    <property type="molecule type" value="Genomic_DNA"/>
</dbReference>
<keyword evidence="3" id="KW-1185">Reference proteome</keyword>
<comment type="caution">
    <text evidence="2">The sequence shown here is derived from an EMBL/GenBank/DDBJ whole genome shotgun (WGS) entry which is preliminary data.</text>
</comment>
<dbReference type="PANTHER" id="PTHR43233:SF1">
    <property type="entry name" value="FAMILY N-ACETYLTRANSFERASE, PUTATIVE (AFU_ORTHOLOGUE AFUA_6G03350)-RELATED"/>
    <property type="match status" value="1"/>
</dbReference>
<dbReference type="SUPFAM" id="SSF55729">
    <property type="entry name" value="Acyl-CoA N-acyltransferases (Nat)"/>
    <property type="match status" value="1"/>
</dbReference>
<dbReference type="CDD" id="cd04301">
    <property type="entry name" value="NAT_SF"/>
    <property type="match status" value="1"/>
</dbReference>
<feature type="domain" description="N-acetyltransferase" evidence="1">
    <location>
        <begin position="3"/>
        <end position="135"/>
    </location>
</feature>
<sequence length="139" mass="16253">MNITISTDKNLLDVDCIHQFLTHSYWARGRTKKEVALSIEHSLNFGMYLDQEQIGYARVVTDFILFGYLLDVFIIEEHRGKGYAKMLIRHILQYKTVNNVQKWMLNTKDAQGLYKKFGFVPYENPTSTMMQKTSKPPII</sequence>
<dbReference type="InterPro" id="IPR016181">
    <property type="entry name" value="Acyl_CoA_acyltransferase"/>
</dbReference>
<dbReference type="InterPro" id="IPR000182">
    <property type="entry name" value="GNAT_dom"/>
</dbReference>
<evidence type="ECO:0000313" key="2">
    <source>
        <dbReference type="EMBL" id="MFD2589568.1"/>
    </source>
</evidence>
<protein>
    <submittedName>
        <fullName evidence="2">GNAT family N-acetyltransferase</fullName>
    </submittedName>
</protein>
<evidence type="ECO:0000259" key="1">
    <source>
        <dbReference type="PROSITE" id="PS51186"/>
    </source>
</evidence>
<dbReference type="Pfam" id="PF13508">
    <property type="entry name" value="Acetyltransf_7"/>
    <property type="match status" value="1"/>
</dbReference>
<dbReference type="PROSITE" id="PS51186">
    <property type="entry name" value="GNAT"/>
    <property type="match status" value="1"/>
</dbReference>
<organism evidence="2 3">
    <name type="scientific">Aquimarina hainanensis</name>
    <dbReference type="NCBI Taxonomy" id="1578017"/>
    <lineage>
        <taxon>Bacteria</taxon>
        <taxon>Pseudomonadati</taxon>
        <taxon>Bacteroidota</taxon>
        <taxon>Flavobacteriia</taxon>
        <taxon>Flavobacteriales</taxon>
        <taxon>Flavobacteriaceae</taxon>
        <taxon>Aquimarina</taxon>
    </lineage>
</organism>
<gene>
    <name evidence="2" type="ORF">ACFSTE_01915</name>
</gene>
<accession>A0ABW5N5U1</accession>
<reference evidence="3" key="1">
    <citation type="journal article" date="2019" name="Int. J. Syst. Evol. Microbiol.">
        <title>The Global Catalogue of Microorganisms (GCM) 10K type strain sequencing project: providing services to taxonomists for standard genome sequencing and annotation.</title>
        <authorList>
            <consortium name="The Broad Institute Genomics Platform"/>
            <consortium name="The Broad Institute Genome Sequencing Center for Infectious Disease"/>
            <person name="Wu L."/>
            <person name="Ma J."/>
        </authorList>
    </citation>
    <scope>NUCLEOTIDE SEQUENCE [LARGE SCALE GENOMIC DNA]</scope>
    <source>
        <strain evidence="3">KCTC 42423</strain>
    </source>
</reference>